<dbReference type="RefSeq" id="WP_203747837.1">
    <property type="nucleotide sequence ID" value="NZ_BONF01000020.1"/>
</dbReference>
<name>A0A8J3NIW0_9ACTN</name>
<dbReference type="Proteomes" id="UP000601223">
    <property type="component" value="Unassembled WGS sequence"/>
</dbReference>
<proteinExistence type="predicted"/>
<reference evidence="1 2" key="1">
    <citation type="submission" date="2021-01" db="EMBL/GenBank/DDBJ databases">
        <title>Whole genome shotgun sequence of Catellatospora bangladeshensis NBRC 107357.</title>
        <authorList>
            <person name="Komaki H."/>
            <person name="Tamura T."/>
        </authorList>
    </citation>
    <scope>NUCLEOTIDE SEQUENCE [LARGE SCALE GENOMIC DNA]</scope>
    <source>
        <strain evidence="1 2">NBRC 107357</strain>
    </source>
</reference>
<organism evidence="1 2">
    <name type="scientific">Catellatospora bangladeshensis</name>
    <dbReference type="NCBI Taxonomy" id="310355"/>
    <lineage>
        <taxon>Bacteria</taxon>
        <taxon>Bacillati</taxon>
        <taxon>Actinomycetota</taxon>
        <taxon>Actinomycetes</taxon>
        <taxon>Micromonosporales</taxon>
        <taxon>Micromonosporaceae</taxon>
        <taxon>Catellatospora</taxon>
    </lineage>
</organism>
<evidence type="ECO:0000313" key="1">
    <source>
        <dbReference type="EMBL" id="GIF82527.1"/>
    </source>
</evidence>
<comment type="caution">
    <text evidence="1">The sequence shown here is derived from an EMBL/GenBank/DDBJ whole genome shotgun (WGS) entry which is preliminary data.</text>
</comment>
<protein>
    <submittedName>
        <fullName evidence="1">Uncharacterized protein</fullName>
    </submittedName>
</protein>
<evidence type="ECO:0000313" key="2">
    <source>
        <dbReference type="Proteomes" id="UP000601223"/>
    </source>
</evidence>
<gene>
    <name evidence="1" type="ORF">Cba03nite_38760</name>
</gene>
<accession>A0A8J3NIW0</accession>
<sequence length="95" mass="10820">MAIGSMQRRDERKSRIAQEFRARDVETVLDLLHLTDMAWHDCYGPHQLEIPPDVLDDVLLLARGDLARLVRLSLAAVQDFRDLRVAADEQRAAAL</sequence>
<dbReference type="EMBL" id="BONF01000020">
    <property type="protein sequence ID" value="GIF82527.1"/>
    <property type="molecule type" value="Genomic_DNA"/>
</dbReference>
<keyword evidence="2" id="KW-1185">Reference proteome</keyword>
<dbReference type="AlphaFoldDB" id="A0A8J3NIW0"/>